<evidence type="ECO:0000313" key="2">
    <source>
        <dbReference type="Proteomes" id="UP000187059"/>
    </source>
</evidence>
<proteinExistence type="predicted"/>
<dbReference type="AlphaFoldDB" id="A0A1P8UMR1"/>
<organism evidence="1 2">
    <name type="scientific">Salipiger abyssi</name>
    <dbReference type="NCBI Taxonomy" id="1250539"/>
    <lineage>
        <taxon>Bacteria</taxon>
        <taxon>Pseudomonadati</taxon>
        <taxon>Pseudomonadota</taxon>
        <taxon>Alphaproteobacteria</taxon>
        <taxon>Rhodobacterales</taxon>
        <taxon>Roseobacteraceae</taxon>
        <taxon>Salipiger</taxon>
    </lineage>
</organism>
<evidence type="ECO:0000313" key="1">
    <source>
        <dbReference type="EMBL" id="APZ50663.1"/>
    </source>
</evidence>
<dbReference type="OrthoDB" id="3034735at2"/>
<keyword evidence="1" id="KW-0614">Plasmid</keyword>
<dbReference type="KEGG" id="paby:Ga0080574_TMP329"/>
<gene>
    <name evidence="1" type="ORF">Ga0080574_TMP329</name>
</gene>
<name>A0A1P8UMR1_9RHOB</name>
<geneLocation type="plasmid" evidence="2">
    <name>ppaby1</name>
</geneLocation>
<dbReference type="RefSeq" id="WP_076694615.1">
    <property type="nucleotide sequence ID" value="NZ_CP015091.1"/>
</dbReference>
<keyword evidence="2" id="KW-1185">Reference proteome</keyword>
<protein>
    <recommendedName>
        <fullName evidence="3">EthD domain-containing protein</fullName>
    </recommendedName>
</protein>
<dbReference type="EMBL" id="CP015091">
    <property type="protein sequence ID" value="APZ50663.1"/>
    <property type="molecule type" value="Genomic_DNA"/>
</dbReference>
<reference evidence="1 2" key="1">
    <citation type="submission" date="2016-04" db="EMBL/GenBank/DDBJ databases">
        <title>Deep-sea bacteria in the southern Pacific.</title>
        <authorList>
            <person name="Tang K."/>
        </authorList>
    </citation>
    <scope>NUCLEOTIDE SEQUENCE [LARGE SCALE GENOMIC DNA]</scope>
    <source>
        <strain evidence="1 2">JLT2014</strain>
        <plasmid evidence="2">ppaby1</plasmid>
    </source>
</reference>
<sequence>MIGPTVLFSEMTPDPSWEDRFNTWYDTDHIPVRMVLDGWHGVQRYRASDNAGDYLVVYDMRSTEVLKTPEYEVIKTDPSDETKWMLSHVSNFTRYIGKELGRHGDLEAAITAPLIFTAMFNVPEKDEEEFDAWMVEDHIPLLMGCDDWLAVRRFTLPISEPETYTRLAIHYLASPDALSSPERAAARDTDFRERMTRHDWFGKGRYRGYEAFGDRVPGQAG</sequence>
<evidence type="ECO:0008006" key="3">
    <source>
        <dbReference type="Google" id="ProtNLM"/>
    </source>
</evidence>
<dbReference type="Proteomes" id="UP000187059">
    <property type="component" value="Plasmid pPABY1"/>
</dbReference>
<accession>A0A1P8UMR1</accession>